<dbReference type="OrthoDB" id="5622177at2"/>
<protein>
    <recommendedName>
        <fullName evidence="3">SseB family protein</fullName>
    </recommendedName>
</protein>
<dbReference type="Proteomes" id="UP000276542">
    <property type="component" value="Unassembled WGS sequence"/>
</dbReference>
<dbReference type="AlphaFoldDB" id="A0A3A5HHG1"/>
<comment type="caution">
    <text evidence="1">The sequence shown here is derived from an EMBL/GenBank/DDBJ whole genome shotgun (WGS) entry which is preliminary data.</text>
</comment>
<organism evidence="1 2">
    <name type="scientific">Nocardioides cavernaquae</name>
    <dbReference type="NCBI Taxonomy" id="2321396"/>
    <lineage>
        <taxon>Bacteria</taxon>
        <taxon>Bacillati</taxon>
        <taxon>Actinomycetota</taxon>
        <taxon>Actinomycetes</taxon>
        <taxon>Propionibacteriales</taxon>
        <taxon>Nocardioidaceae</taxon>
        <taxon>Nocardioides</taxon>
    </lineage>
</organism>
<accession>A0A3A5HHG1</accession>
<evidence type="ECO:0000313" key="1">
    <source>
        <dbReference type="EMBL" id="RJS47127.1"/>
    </source>
</evidence>
<dbReference type="RefSeq" id="WP_120061097.1">
    <property type="nucleotide sequence ID" value="NZ_QYRP01000002.1"/>
</dbReference>
<proteinExistence type="predicted"/>
<gene>
    <name evidence="1" type="ORF">D4739_13455</name>
</gene>
<evidence type="ECO:0000313" key="2">
    <source>
        <dbReference type="Proteomes" id="UP000276542"/>
    </source>
</evidence>
<name>A0A3A5HHG1_9ACTN</name>
<dbReference type="EMBL" id="QYRP01000002">
    <property type="protein sequence ID" value="RJS47127.1"/>
    <property type="molecule type" value="Genomic_DNA"/>
</dbReference>
<keyword evidence="2" id="KW-1185">Reference proteome</keyword>
<evidence type="ECO:0008006" key="3">
    <source>
        <dbReference type="Google" id="ProtNLM"/>
    </source>
</evidence>
<reference evidence="2" key="1">
    <citation type="submission" date="2018-09" db="EMBL/GenBank/DDBJ databases">
        <authorList>
            <person name="Zhu H."/>
        </authorList>
    </citation>
    <scope>NUCLEOTIDE SEQUENCE [LARGE SCALE GENOMIC DNA]</scope>
    <source>
        <strain evidence="2">K1W22B-1</strain>
    </source>
</reference>
<sequence length="136" mass="14932">MDPLAPELPPQHELEELLERASAQPDDEVVAAAFAAALLDAHLGLPGHEDEEGRFAPEIRTFGEQAFAIAFTHPVRVERFLEVAERSPGKLVVHAAPGRALLGELVRNNTPLMLNPANGYVREFTVQQMSTFLNQV</sequence>